<dbReference type="PANTHER" id="PTHR19328">
    <property type="entry name" value="HEDGEHOG-INTERACTING PROTEIN"/>
    <property type="match status" value="1"/>
</dbReference>
<dbReference type="EMBL" id="BAAAPC010000016">
    <property type="protein sequence ID" value="GAA2005725.1"/>
    <property type="molecule type" value="Genomic_DNA"/>
</dbReference>
<keyword evidence="5" id="KW-1185">Reference proteome</keyword>
<dbReference type="InterPro" id="IPR011041">
    <property type="entry name" value="Quinoprot_gluc/sorb_DH_b-prop"/>
</dbReference>
<sequence length="383" mass="40227">MPRAFDRTRWRAALLAVALMLAAACAADESGRPDTTGRPAETSEGGGATATVEGLERLTGPVDVATDLEVPWDIAFLPDGAALVTERDSARIVRVTPGGEVTEVGTVDAAAPRGEGGLLGLAVHPDYPSEPVIYVYVTASADNRILRMSYTEDSGLGDAEVVLDGIPKAAVHNGGRIAFGPDGLLYASTGDAAEQSTAQDTASLGGKILRMTPDGQAPDDNPFGNLVYSYGHRNVQGLAWDDNQRLFATEFGQDDYDEINVIEPGGNYGWPEVEGIGGDDRFTEPVVVWRPAEASPSGAAIAGGALWVAALRGERLWKVPLLTGDADDPVGEPEALYVERYGRLRSVTTAPGGTELWVGTSNRDGRGSPVSGDDRVLRVPADA</sequence>
<organism evidence="4 5">
    <name type="scientific">Nocardiopsis rhodophaea</name>
    <dbReference type="NCBI Taxonomy" id="280238"/>
    <lineage>
        <taxon>Bacteria</taxon>
        <taxon>Bacillati</taxon>
        <taxon>Actinomycetota</taxon>
        <taxon>Actinomycetes</taxon>
        <taxon>Streptosporangiales</taxon>
        <taxon>Nocardiopsidaceae</taxon>
        <taxon>Nocardiopsis</taxon>
    </lineage>
</organism>
<dbReference type="SUPFAM" id="SSF50952">
    <property type="entry name" value="Soluble quinoprotein glucose dehydrogenase"/>
    <property type="match status" value="1"/>
</dbReference>
<dbReference type="Pfam" id="PF07995">
    <property type="entry name" value="GSDH"/>
    <property type="match status" value="1"/>
</dbReference>
<protein>
    <submittedName>
        <fullName evidence="4">PQQ-dependent sugar dehydrogenase</fullName>
    </submittedName>
</protein>
<dbReference type="Gene3D" id="2.120.10.30">
    <property type="entry name" value="TolB, C-terminal domain"/>
    <property type="match status" value="1"/>
</dbReference>
<name>A0ABP5ERN6_9ACTN</name>
<gene>
    <name evidence="4" type="ORF">GCM10009799_36490</name>
</gene>
<dbReference type="InterPro" id="IPR011042">
    <property type="entry name" value="6-blade_b-propeller_TolB-like"/>
</dbReference>
<reference evidence="5" key="1">
    <citation type="journal article" date="2019" name="Int. J. Syst. Evol. Microbiol.">
        <title>The Global Catalogue of Microorganisms (GCM) 10K type strain sequencing project: providing services to taxonomists for standard genome sequencing and annotation.</title>
        <authorList>
            <consortium name="The Broad Institute Genomics Platform"/>
            <consortium name="The Broad Institute Genome Sequencing Center for Infectious Disease"/>
            <person name="Wu L."/>
            <person name="Ma J."/>
        </authorList>
    </citation>
    <scope>NUCLEOTIDE SEQUENCE [LARGE SCALE GENOMIC DNA]</scope>
    <source>
        <strain evidence="5">JCM 15313</strain>
    </source>
</reference>
<evidence type="ECO:0000256" key="1">
    <source>
        <dbReference type="SAM" id="MobiDB-lite"/>
    </source>
</evidence>
<feature type="region of interest" description="Disordered" evidence="1">
    <location>
        <begin position="351"/>
        <end position="383"/>
    </location>
</feature>
<accession>A0ABP5ERN6</accession>
<feature type="signal peptide" evidence="2">
    <location>
        <begin position="1"/>
        <end position="26"/>
    </location>
</feature>
<evidence type="ECO:0000313" key="5">
    <source>
        <dbReference type="Proteomes" id="UP001501585"/>
    </source>
</evidence>
<dbReference type="PROSITE" id="PS51257">
    <property type="entry name" value="PROKAR_LIPOPROTEIN"/>
    <property type="match status" value="1"/>
</dbReference>
<proteinExistence type="predicted"/>
<dbReference type="PANTHER" id="PTHR19328:SF13">
    <property type="entry name" value="HIPL1 PROTEIN"/>
    <property type="match status" value="1"/>
</dbReference>
<feature type="chain" id="PRO_5045904674" evidence="2">
    <location>
        <begin position="27"/>
        <end position="383"/>
    </location>
</feature>
<dbReference type="RefSeq" id="WP_344102724.1">
    <property type="nucleotide sequence ID" value="NZ_BAAAPC010000016.1"/>
</dbReference>
<evidence type="ECO:0000259" key="3">
    <source>
        <dbReference type="Pfam" id="PF07995"/>
    </source>
</evidence>
<dbReference type="Proteomes" id="UP001501585">
    <property type="component" value="Unassembled WGS sequence"/>
</dbReference>
<keyword evidence="2" id="KW-0732">Signal</keyword>
<evidence type="ECO:0000313" key="4">
    <source>
        <dbReference type="EMBL" id="GAA2005725.1"/>
    </source>
</evidence>
<comment type="caution">
    <text evidence="4">The sequence shown here is derived from an EMBL/GenBank/DDBJ whole genome shotgun (WGS) entry which is preliminary data.</text>
</comment>
<evidence type="ECO:0000256" key="2">
    <source>
        <dbReference type="SAM" id="SignalP"/>
    </source>
</evidence>
<feature type="domain" description="Glucose/Sorbosone dehydrogenase" evidence="3">
    <location>
        <begin position="68"/>
        <end position="366"/>
    </location>
</feature>
<dbReference type="InterPro" id="IPR012938">
    <property type="entry name" value="Glc/Sorbosone_DH"/>
</dbReference>
<feature type="region of interest" description="Disordered" evidence="1">
    <location>
        <begin position="28"/>
        <end position="55"/>
    </location>
</feature>